<name>A0ABS5E817_9PROT</name>
<evidence type="ECO:0000256" key="2">
    <source>
        <dbReference type="ARBA" id="ARBA00009387"/>
    </source>
</evidence>
<dbReference type="Gene3D" id="1.10.530.10">
    <property type="match status" value="1"/>
</dbReference>
<dbReference type="CDD" id="cd00254">
    <property type="entry name" value="LT-like"/>
    <property type="match status" value="1"/>
</dbReference>
<protein>
    <submittedName>
        <fullName evidence="5">Lytic transglycosylase domain-containing protein</fullName>
    </submittedName>
</protein>
<proteinExistence type="inferred from homology"/>
<dbReference type="InterPro" id="IPR023346">
    <property type="entry name" value="Lysozyme-like_dom_sf"/>
</dbReference>
<dbReference type="EMBL" id="JAGRQH010000005">
    <property type="protein sequence ID" value="MBR0560047.1"/>
    <property type="molecule type" value="Genomic_DNA"/>
</dbReference>
<evidence type="ECO:0000313" key="5">
    <source>
        <dbReference type="EMBL" id="MBR0560047.1"/>
    </source>
</evidence>
<dbReference type="InterPro" id="IPR008258">
    <property type="entry name" value="Transglycosylase_SLT_dom_1"/>
</dbReference>
<comment type="similarity">
    <text evidence="2">Belongs to the virb1 family.</text>
</comment>
<dbReference type="RefSeq" id="WP_211682105.1">
    <property type="nucleotide sequence ID" value="NZ_JAGRQH010000005.1"/>
</dbReference>
<dbReference type="Proteomes" id="UP000677812">
    <property type="component" value="Unassembled WGS sequence"/>
</dbReference>
<dbReference type="SUPFAM" id="SSF53955">
    <property type="entry name" value="Lysozyme-like"/>
    <property type="match status" value="1"/>
</dbReference>
<dbReference type="PANTHER" id="PTHR37423:SF2">
    <property type="entry name" value="MEMBRANE-BOUND LYTIC MUREIN TRANSGLYCOSYLASE C"/>
    <property type="match status" value="1"/>
</dbReference>
<evidence type="ECO:0000259" key="4">
    <source>
        <dbReference type="Pfam" id="PF01464"/>
    </source>
</evidence>
<feature type="domain" description="Transglycosylase SLT" evidence="4">
    <location>
        <begin position="12"/>
        <end position="100"/>
    </location>
</feature>
<organism evidence="5 6">
    <name type="scientific">Neokomagataea anthophila</name>
    <dbReference type="NCBI Taxonomy" id="2826925"/>
    <lineage>
        <taxon>Bacteria</taxon>
        <taxon>Pseudomonadati</taxon>
        <taxon>Pseudomonadota</taxon>
        <taxon>Alphaproteobacteria</taxon>
        <taxon>Acetobacterales</taxon>
        <taxon>Acetobacteraceae</taxon>
        <taxon>Neokomagataea</taxon>
    </lineage>
</organism>
<comment type="caution">
    <text evidence="5">The sequence shown here is derived from an EMBL/GenBank/DDBJ whole genome shotgun (WGS) entry which is preliminary data.</text>
</comment>
<comment type="similarity">
    <text evidence="1">Belongs to the transglycosylase Slt family.</text>
</comment>
<evidence type="ECO:0000256" key="3">
    <source>
        <dbReference type="SAM" id="MobiDB-lite"/>
    </source>
</evidence>
<dbReference type="Pfam" id="PF01464">
    <property type="entry name" value="SLT"/>
    <property type="match status" value="1"/>
</dbReference>
<gene>
    <name evidence="5" type="ORF">KB213_08275</name>
</gene>
<feature type="region of interest" description="Disordered" evidence="3">
    <location>
        <begin position="117"/>
        <end position="144"/>
    </location>
</feature>
<sequence>MGADVERHYENAGRYWNVNPAILRAVHQVEDPQDDPKAQSPAGAVGHMQFMPDTARRLSIDPTDPVQSIYGAARLLRENLDRYGNVPDALRAYNAGTDRTHWGNPETMAYPQKVADHYAHPSPQDNSFGGQEASPAPKTDGDAFGAVFGVGAQEQCSV</sequence>
<evidence type="ECO:0000313" key="6">
    <source>
        <dbReference type="Proteomes" id="UP000677812"/>
    </source>
</evidence>
<keyword evidence="6" id="KW-1185">Reference proteome</keyword>
<reference evidence="5 6" key="1">
    <citation type="submission" date="2021-04" db="EMBL/GenBank/DDBJ databases">
        <title>The complete genome sequence of Neokomagataea sp. TBRC 2177.</title>
        <authorList>
            <person name="Charoenyingcharoen P."/>
            <person name="Yukphan P."/>
        </authorList>
    </citation>
    <scope>NUCLEOTIDE SEQUENCE [LARGE SCALE GENOMIC DNA]</scope>
    <source>
        <strain evidence="5 6">TBRC 2177</strain>
    </source>
</reference>
<evidence type="ECO:0000256" key="1">
    <source>
        <dbReference type="ARBA" id="ARBA00007734"/>
    </source>
</evidence>
<accession>A0ABS5E817</accession>
<dbReference type="PANTHER" id="PTHR37423">
    <property type="entry name" value="SOLUBLE LYTIC MUREIN TRANSGLYCOSYLASE-RELATED"/>
    <property type="match status" value="1"/>
</dbReference>